<dbReference type="InterPro" id="IPR007671">
    <property type="entry name" value="Selenoprotein-P_N"/>
</dbReference>
<dbReference type="STRING" id="62324.A0A4Y0BNX9"/>
<organism evidence="9">
    <name type="scientific">Anopheles funestus</name>
    <name type="common">African malaria mosquito</name>
    <dbReference type="NCBI Taxonomy" id="62324"/>
    <lineage>
        <taxon>Eukaryota</taxon>
        <taxon>Metazoa</taxon>
        <taxon>Ecdysozoa</taxon>
        <taxon>Arthropoda</taxon>
        <taxon>Hexapoda</taxon>
        <taxon>Insecta</taxon>
        <taxon>Pterygota</taxon>
        <taxon>Neoptera</taxon>
        <taxon>Endopterygota</taxon>
        <taxon>Diptera</taxon>
        <taxon>Nematocera</taxon>
        <taxon>Culicoidea</taxon>
        <taxon>Culicidae</taxon>
        <taxon>Anophelinae</taxon>
        <taxon>Anopheles</taxon>
    </lineage>
</organism>
<feature type="domain" description="Selenoprotein P N-terminal" evidence="8">
    <location>
        <begin position="178"/>
        <end position="251"/>
    </location>
</feature>
<keyword evidence="4" id="KW-0712">Selenocysteine</keyword>
<accession>A0A4Y0BNX9</accession>
<feature type="region of interest" description="Disordered" evidence="6">
    <location>
        <begin position="235"/>
        <end position="301"/>
    </location>
</feature>
<dbReference type="AlphaFoldDB" id="A0A4Y0BNX9"/>
<evidence type="ECO:0000313" key="9">
    <source>
        <dbReference type="EnsemblMetazoa" id="AFUN021615-PA"/>
    </source>
</evidence>
<evidence type="ECO:0000256" key="6">
    <source>
        <dbReference type="SAM" id="MobiDB-lite"/>
    </source>
</evidence>
<name>A0A4Y0BNX9_ANOFN</name>
<dbReference type="GO" id="GO:0005576">
    <property type="term" value="C:extracellular region"/>
    <property type="evidence" value="ECO:0007669"/>
    <property type="project" value="UniProtKB-SubCell"/>
</dbReference>
<dbReference type="EnsemblMetazoa" id="AFUN021615-RA">
    <property type="protein sequence ID" value="AFUN021615-PA"/>
    <property type="gene ID" value="AFUN021615"/>
</dbReference>
<dbReference type="InterPro" id="IPR037941">
    <property type="entry name" value="SeP"/>
</dbReference>
<dbReference type="PANTHER" id="PTHR10105">
    <property type="entry name" value="SELENOPROTEIN P"/>
    <property type="match status" value="1"/>
</dbReference>
<dbReference type="Pfam" id="PF04592">
    <property type="entry name" value="SelP_N"/>
    <property type="match status" value="1"/>
</dbReference>
<feature type="chain" id="PRO_5021276221" evidence="7">
    <location>
        <begin position="29"/>
        <end position="508"/>
    </location>
</feature>
<evidence type="ECO:0000259" key="8">
    <source>
        <dbReference type="Pfam" id="PF04592"/>
    </source>
</evidence>
<feature type="signal peptide" evidence="7">
    <location>
        <begin position="1"/>
        <end position="28"/>
    </location>
</feature>
<proteinExistence type="predicted"/>
<keyword evidence="3 7" id="KW-0732">Signal</keyword>
<evidence type="ECO:0000256" key="7">
    <source>
        <dbReference type="SAM" id="SignalP"/>
    </source>
</evidence>
<evidence type="ECO:0000256" key="4">
    <source>
        <dbReference type="ARBA" id="ARBA00022933"/>
    </source>
</evidence>
<sequence length="508" mass="58172">MIVINMLKYRSQVIFSLLLVFWCGLGASQEMSISEELETCSSLDRPSLEREFGDRADDFFGKITVLYNVAPPKPVQTPRVFADRDPIFYNKIDYREQIKYYHNLYQMFQSQAEYRDEVRFLLSASLHRVRYELENYNFANFFSTVQSLAGEYNLTVYPNRLTANRTFALFGLREFQVYVIDRCSRVSYIIQPPWSLIQYAYVKAAVLSTFYDRPCGKCELENFLNSTLADNEKVSQTVEESSLNDTKPYEDASDEFANQGEDEEDNDSVRPYSEEEDDEGDSGGDRPGSYNNNVDPFPDLNVTGPELELPLRIILPVLHVHVPPENDTATEHKLHPYLVLHSNNTENHVLHPFLVATQSEVTLQELPLPVALNSTPAVPVTVNEGQESAQNDTIRVGGTDWSKGELSAILNASSVLYDPDQQRVYERLQRYNLTDRVQYDEVAEISVSNRFEAWNRRRTPPKVDPSRNNKRSQIKKHYARLIPWLNWTFGRAIPPAGGMRANVSGSAN</sequence>
<evidence type="ECO:0000256" key="5">
    <source>
        <dbReference type="ARBA" id="ARBA00023180"/>
    </source>
</evidence>
<evidence type="ECO:0000256" key="2">
    <source>
        <dbReference type="ARBA" id="ARBA00022525"/>
    </source>
</evidence>
<comment type="subcellular location">
    <subcellularLocation>
        <location evidence="1">Secreted</location>
    </subcellularLocation>
</comment>
<keyword evidence="5" id="KW-0325">Glycoprotein</keyword>
<dbReference type="VEuPathDB" id="VectorBase:AFUN021615"/>
<reference evidence="9" key="1">
    <citation type="submission" date="2020-05" db="UniProtKB">
        <authorList>
            <consortium name="EnsemblMetazoa"/>
        </authorList>
    </citation>
    <scope>IDENTIFICATION</scope>
    <source>
        <strain evidence="9">FUMOZ</strain>
    </source>
</reference>
<feature type="compositionally biased region" description="Polar residues" evidence="6">
    <location>
        <begin position="235"/>
        <end position="245"/>
    </location>
</feature>
<evidence type="ECO:0000256" key="3">
    <source>
        <dbReference type="ARBA" id="ARBA00022729"/>
    </source>
</evidence>
<dbReference type="PANTHER" id="PTHR10105:SF2">
    <property type="entry name" value="AGAP003297-PA"/>
    <property type="match status" value="1"/>
</dbReference>
<dbReference type="VEuPathDB" id="VectorBase:AFUN2_004422"/>
<dbReference type="GO" id="GO:0001887">
    <property type="term" value="P:selenium compound metabolic process"/>
    <property type="evidence" value="ECO:0007669"/>
    <property type="project" value="TreeGrafter"/>
</dbReference>
<protein>
    <submittedName>
        <fullName evidence="9">SelP_N domain-containing protein</fullName>
    </submittedName>
</protein>
<evidence type="ECO:0000256" key="1">
    <source>
        <dbReference type="ARBA" id="ARBA00004613"/>
    </source>
</evidence>
<keyword evidence="2" id="KW-0964">Secreted</keyword>
<dbReference type="GO" id="GO:0008430">
    <property type="term" value="F:selenium binding"/>
    <property type="evidence" value="ECO:0007669"/>
    <property type="project" value="InterPro"/>
</dbReference>